<proteinExistence type="predicted"/>
<dbReference type="AlphaFoldDB" id="A0A0G1YHK1"/>
<dbReference type="STRING" id="1618342.UY40_C0007G0018"/>
<sequence length="137" mass="15351">MLQNSAVFLAYPRPAALLGVLWLGMRLSQDLGLNKPISLDNFQAVYLKAQQQGFLKPASHFEFERDRFPLPYSMGLEECFSLLDSISLVIFEDGELLFPQSISVVTLPVSAFASIDLGGVTQLWLENLRKIQLVFPC</sequence>
<evidence type="ECO:0000313" key="2">
    <source>
        <dbReference type="Proteomes" id="UP000034119"/>
    </source>
</evidence>
<comment type="caution">
    <text evidence="1">The sequence shown here is derived from an EMBL/GenBank/DDBJ whole genome shotgun (WGS) entry which is preliminary data.</text>
</comment>
<accession>A0A0G1YHK1</accession>
<protein>
    <submittedName>
        <fullName evidence="1">Uncharacterized protein</fullName>
    </submittedName>
</protein>
<gene>
    <name evidence="1" type="ORF">UY40_C0007G0018</name>
</gene>
<organism evidence="1 2">
    <name type="scientific">candidate division CPR1 bacterium GW2011_GWC1_49_13</name>
    <dbReference type="NCBI Taxonomy" id="1618342"/>
    <lineage>
        <taxon>Bacteria</taxon>
        <taxon>candidate division CPR1</taxon>
    </lineage>
</organism>
<dbReference type="Proteomes" id="UP000034119">
    <property type="component" value="Unassembled WGS sequence"/>
</dbReference>
<name>A0A0G1YHK1_9BACT</name>
<evidence type="ECO:0000313" key="1">
    <source>
        <dbReference type="EMBL" id="KKW05879.1"/>
    </source>
</evidence>
<dbReference type="EMBL" id="LCPW01000007">
    <property type="protein sequence ID" value="KKW05879.1"/>
    <property type="molecule type" value="Genomic_DNA"/>
</dbReference>
<reference evidence="1 2" key="1">
    <citation type="journal article" date="2015" name="Nature">
        <title>rRNA introns, odd ribosomes, and small enigmatic genomes across a large radiation of phyla.</title>
        <authorList>
            <person name="Brown C.T."/>
            <person name="Hug L.A."/>
            <person name="Thomas B.C."/>
            <person name="Sharon I."/>
            <person name="Castelle C.J."/>
            <person name="Singh A."/>
            <person name="Wilkins M.J."/>
            <person name="Williams K.H."/>
            <person name="Banfield J.F."/>
        </authorList>
    </citation>
    <scope>NUCLEOTIDE SEQUENCE [LARGE SCALE GENOMIC DNA]</scope>
</reference>